<dbReference type="PROSITE" id="PS00622">
    <property type="entry name" value="HTH_LUXR_1"/>
    <property type="match status" value="1"/>
</dbReference>
<accession>A0ABT7GPJ4</accession>
<dbReference type="InterPro" id="IPR016032">
    <property type="entry name" value="Sig_transdc_resp-reg_C-effctor"/>
</dbReference>
<evidence type="ECO:0000313" key="8">
    <source>
        <dbReference type="EMBL" id="MDK9495518.1"/>
    </source>
</evidence>
<evidence type="ECO:0000259" key="6">
    <source>
        <dbReference type="PROSITE" id="PS50043"/>
    </source>
</evidence>
<dbReference type="InterPro" id="IPR000792">
    <property type="entry name" value="Tscrpt_reg_LuxR_C"/>
</dbReference>
<dbReference type="RefSeq" id="WP_260618117.1">
    <property type="nucleotide sequence ID" value="NZ_JASITI010000007.1"/>
</dbReference>
<dbReference type="PRINTS" id="PR00038">
    <property type="entry name" value="HTHLUXR"/>
</dbReference>
<evidence type="ECO:0000259" key="7">
    <source>
        <dbReference type="PROSITE" id="PS50110"/>
    </source>
</evidence>
<keyword evidence="9" id="KW-1185">Reference proteome</keyword>
<dbReference type="SMART" id="SM00448">
    <property type="entry name" value="REC"/>
    <property type="match status" value="1"/>
</dbReference>
<dbReference type="PROSITE" id="PS50110">
    <property type="entry name" value="RESPONSE_REGULATORY"/>
    <property type="match status" value="1"/>
</dbReference>
<dbReference type="Gene3D" id="3.40.50.2300">
    <property type="match status" value="1"/>
</dbReference>
<dbReference type="CDD" id="cd06170">
    <property type="entry name" value="LuxR_C_like"/>
    <property type="match status" value="1"/>
</dbReference>
<dbReference type="PROSITE" id="PS50043">
    <property type="entry name" value="HTH_LUXR_2"/>
    <property type="match status" value="1"/>
</dbReference>
<evidence type="ECO:0000256" key="3">
    <source>
        <dbReference type="ARBA" id="ARBA00023125"/>
    </source>
</evidence>
<dbReference type="InterPro" id="IPR039420">
    <property type="entry name" value="WalR-like"/>
</dbReference>
<evidence type="ECO:0000256" key="2">
    <source>
        <dbReference type="ARBA" id="ARBA00023015"/>
    </source>
</evidence>
<evidence type="ECO:0000313" key="9">
    <source>
        <dbReference type="Proteomes" id="UP001223390"/>
    </source>
</evidence>
<keyword evidence="1 5" id="KW-0597">Phosphoprotein</keyword>
<dbReference type="Pfam" id="PF00196">
    <property type="entry name" value="GerE"/>
    <property type="match status" value="1"/>
</dbReference>
<dbReference type="Pfam" id="PF00072">
    <property type="entry name" value="Response_reg"/>
    <property type="match status" value="1"/>
</dbReference>
<feature type="modified residue" description="4-aspartylphosphate" evidence="5">
    <location>
        <position position="59"/>
    </location>
</feature>
<dbReference type="CDD" id="cd17535">
    <property type="entry name" value="REC_NarL-like"/>
    <property type="match status" value="1"/>
</dbReference>
<reference evidence="8 9" key="1">
    <citation type="submission" date="2023-05" db="EMBL/GenBank/DDBJ databases">
        <title>Sequencing and Assembly of Streptomyces sp. NP73.</title>
        <authorList>
            <person name="Konwar A.N."/>
            <person name="Saikia K."/>
            <person name="Thakur D."/>
        </authorList>
    </citation>
    <scope>NUCLEOTIDE SEQUENCE [LARGE SCALE GENOMIC DNA]</scope>
    <source>
        <strain evidence="8 9">NP73</strain>
    </source>
</reference>
<evidence type="ECO:0000256" key="1">
    <source>
        <dbReference type="ARBA" id="ARBA00022553"/>
    </source>
</evidence>
<dbReference type="PANTHER" id="PTHR43214:SF24">
    <property type="entry name" value="TRANSCRIPTIONAL REGULATORY PROTEIN NARL-RELATED"/>
    <property type="match status" value="1"/>
</dbReference>
<dbReference type="EMBL" id="JASITI010000007">
    <property type="protein sequence ID" value="MDK9495518.1"/>
    <property type="molecule type" value="Genomic_DNA"/>
</dbReference>
<evidence type="ECO:0000256" key="5">
    <source>
        <dbReference type="PROSITE-ProRule" id="PRU00169"/>
    </source>
</evidence>
<dbReference type="InterPro" id="IPR011006">
    <property type="entry name" value="CheY-like_superfamily"/>
</dbReference>
<dbReference type="SMART" id="SM00421">
    <property type="entry name" value="HTH_LUXR"/>
    <property type="match status" value="1"/>
</dbReference>
<protein>
    <submittedName>
        <fullName evidence="8">Response regulator transcription factor</fullName>
    </submittedName>
</protein>
<dbReference type="Proteomes" id="UP001223390">
    <property type="component" value="Unassembled WGS sequence"/>
</dbReference>
<feature type="domain" description="Response regulatory" evidence="7">
    <location>
        <begin position="8"/>
        <end position="126"/>
    </location>
</feature>
<dbReference type="SUPFAM" id="SSF46894">
    <property type="entry name" value="C-terminal effector domain of the bipartite response regulators"/>
    <property type="match status" value="1"/>
</dbReference>
<sequence>MRGTTVTDVLVVDDQDLIRGGIAALLRAAPGFTTVAEASDGESAVAAALAHRPDVILMDIRLPGIDGITAAERILAGQQGTRSRIIVLTTFDVDEYVYAALRAGASGFLLKDTPPERLISAVTTIAGGDMLFAPAVTRRLIEAYSARTEGPGGDDHTLSRLTNREQDVLRLVARGLGNDEIAAELVVTEATVKTHLHRTMTKLGLRSRAQAVAVAYEAGLVVPKRKGGAARAPWGSLIIGAEAEADGCPDPGAPQGR</sequence>
<organism evidence="8 9">
    <name type="scientific">Streptomyces katrae</name>
    <dbReference type="NCBI Taxonomy" id="68223"/>
    <lineage>
        <taxon>Bacteria</taxon>
        <taxon>Bacillati</taxon>
        <taxon>Actinomycetota</taxon>
        <taxon>Actinomycetes</taxon>
        <taxon>Kitasatosporales</taxon>
        <taxon>Streptomycetaceae</taxon>
        <taxon>Streptomyces</taxon>
    </lineage>
</organism>
<dbReference type="SUPFAM" id="SSF52172">
    <property type="entry name" value="CheY-like"/>
    <property type="match status" value="1"/>
</dbReference>
<feature type="domain" description="HTH luxR-type" evidence="6">
    <location>
        <begin position="154"/>
        <end position="219"/>
    </location>
</feature>
<dbReference type="InterPro" id="IPR058245">
    <property type="entry name" value="NreC/VraR/RcsB-like_REC"/>
</dbReference>
<proteinExistence type="predicted"/>
<name>A0ABT7GPJ4_9ACTN</name>
<evidence type="ECO:0000256" key="4">
    <source>
        <dbReference type="ARBA" id="ARBA00023163"/>
    </source>
</evidence>
<keyword evidence="2" id="KW-0805">Transcription regulation</keyword>
<keyword evidence="4" id="KW-0804">Transcription</keyword>
<gene>
    <name evidence="8" type="ORF">QEZ40_006544</name>
</gene>
<keyword evidence="3" id="KW-0238">DNA-binding</keyword>
<comment type="caution">
    <text evidence="8">The sequence shown here is derived from an EMBL/GenBank/DDBJ whole genome shotgun (WGS) entry which is preliminary data.</text>
</comment>
<dbReference type="InterPro" id="IPR001789">
    <property type="entry name" value="Sig_transdc_resp-reg_receiver"/>
</dbReference>
<dbReference type="PANTHER" id="PTHR43214">
    <property type="entry name" value="TWO-COMPONENT RESPONSE REGULATOR"/>
    <property type="match status" value="1"/>
</dbReference>